<sequence length="189" mass="21204">MSGELKRIVIGGLQLKLMVPTQFYDEEKKLRVIVSDLTTINDFQTAEADSQGARGYIVSDLSDFTATDLEARFPISFHSDDHWNSRMSGELKRIVIGGLQLKLMVPTQFYDEEKKLRVIVSDLTTINGFQTAEADSHGARGYVVSDLSDFTATDFNNQLLSNRGIRFIRGAGIFSKMSLILLLLKCLFK</sequence>
<organism evidence="1 2">
    <name type="scientific">Caerostris darwini</name>
    <dbReference type="NCBI Taxonomy" id="1538125"/>
    <lineage>
        <taxon>Eukaryota</taxon>
        <taxon>Metazoa</taxon>
        <taxon>Ecdysozoa</taxon>
        <taxon>Arthropoda</taxon>
        <taxon>Chelicerata</taxon>
        <taxon>Arachnida</taxon>
        <taxon>Araneae</taxon>
        <taxon>Araneomorphae</taxon>
        <taxon>Entelegynae</taxon>
        <taxon>Araneoidea</taxon>
        <taxon>Araneidae</taxon>
        <taxon>Caerostris</taxon>
    </lineage>
</organism>
<dbReference type="AlphaFoldDB" id="A0AAV4QBQ7"/>
<dbReference type="Proteomes" id="UP001054837">
    <property type="component" value="Unassembled WGS sequence"/>
</dbReference>
<comment type="caution">
    <text evidence="1">The sequence shown here is derived from an EMBL/GenBank/DDBJ whole genome shotgun (WGS) entry which is preliminary data.</text>
</comment>
<evidence type="ECO:0000313" key="1">
    <source>
        <dbReference type="EMBL" id="GIY06406.1"/>
    </source>
</evidence>
<accession>A0AAV4QBQ7</accession>
<dbReference type="EMBL" id="BPLQ01004205">
    <property type="protein sequence ID" value="GIY06406.1"/>
    <property type="molecule type" value="Genomic_DNA"/>
</dbReference>
<evidence type="ECO:0000313" key="2">
    <source>
        <dbReference type="Proteomes" id="UP001054837"/>
    </source>
</evidence>
<proteinExistence type="predicted"/>
<reference evidence="1 2" key="1">
    <citation type="submission" date="2021-06" db="EMBL/GenBank/DDBJ databases">
        <title>Caerostris darwini draft genome.</title>
        <authorList>
            <person name="Kono N."/>
            <person name="Arakawa K."/>
        </authorList>
    </citation>
    <scope>NUCLEOTIDE SEQUENCE [LARGE SCALE GENOMIC DNA]</scope>
</reference>
<gene>
    <name evidence="1" type="ORF">CDAR_127691</name>
</gene>
<keyword evidence="2" id="KW-1185">Reference proteome</keyword>
<protein>
    <submittedName>
        <fullName evidence="1">Uncharacterized protein</fullName>
    </submittedName>
</protein>
<name>A0AAV4QBQ7_9ARAC</name>